<evidence type="ECO:0000313" key="9">
    <source>
        <dbReference type="Proteomes" id="UP000286976"/>
    </source>
</evidence>
<evidence type="ECO:0000313" key="8">
    <source>
        <dbReference type="EMBL" id="RUO43917.1"/>
    </source>
</evidence>
<evidence type="ECO:0000256" key="5">
    <source>
        <dbReference type="ARBA" id="ARBA00023136"/>
    </source>
</evidence>
<dbReference type="OrthoDB" id="6236866at2"/>
<dbReference type="EMBL" id="PIPQ01000001">
    <property type="protein sequence ID" value="RUO43917.1"/>
    <property type="molecule type" value="Genomic_DNA"/>
</dbReference>
<keyword evidence="5 6" id="KW-0472">Membrane</keyword>
<dbReference type="RefSeq" id="WP_126756310.1">
    <property type="nucleotide sequence ID" value="NZ_PIPQ01000001.1"/>
</dbReference>
<sequence>MSMYLVAVSISVWSVSAAVIYWVTQPEGHRKWWPMWCAYFFRWVPQPVANTLRQPLILAGYSSKQVESWFGRVVVTTLLGGGIIVAFSSFPLQLGGAALLIYVWLPYLNAGRHAKRRQQEAVYALPVVMDGLAMLLVTGVPLVSALQRSMSQHKSHALQEELQVVLQDIRMGTSLAQALEGLCQRLPRPEIRLFANLLLQSSQQGNSLAPLLEQQAKVRREVTTADLEQYAQEAPVRLLGPLALCIFPATILPFIGVIVMKVSNGL</sequence>
<protein>
    <recommendedName>
        <fullName evidence="7">Type II secretion system protein GspF domain-containing protein</fullName>
    </recommendedName>
</protein>
<evidence type="ECO:0000256" key="2">
    <source>
        <dbReference type="ARBA" id="ARBA00022475"/>
    </source>
</evidence>
<dbReference type="PANTHER" id="PTHR35007:SF1">
    <property type="entry name" value="PILUS ASSEMBLY PROTEIN"/>
    <property type="match status" value="1"/>
</dbReference>
<evidence type="ECO:0000259" key="7">
    <source>
        <dbReference type="Pfam" id="PF00482"/>
    </source>
</evidence>
<feature type="domain" description="Type II secretion system protein GspF" evidence="7">
    <location>
        <begin position="132"/>
        <end position="252"/>
    </location>
</feature>
<feature type="transmembrane region" description="Helical" evidence="6">
    <location>
        <begin position="123"/>
        <end position="146"/>
    </location>
</feature>
<feature type="transmembrane region" description="Helical" evidence="6">
    <location>
        <begin position="73"/>
        <end position="103"/>
    </location>
</feature>
<keyword evidence="4 6" id="KW-1133">Transmembrane helix</keyword>
<dbReference type="GO" id="GO:0005886">
    <property type="term" value="C:plasma membrane"/>
    <property type="evidence" value="ECO:0007669"/>
    <property type="project" value="UniProtKB-SubCell"/>
</dbReference>
<dbReference type="AlphaFoldDB" id="A0A432X953"/>
<proteinExistence type="predicted"/>
<gene>
    <name evidence="8" type="ORF">CWE15_01660</name>
</gene>
<dbReference type="Pfam" id="PF00482">
    <property type="entry name" value="T2SSF"/>
    <property type="match status" value="1"/>
</dbReference>
<comment type="subcellular location">
    <subcellularLocation>
        <location evidence="1">Cell membrane</location>
        <topology evidence="1">Multi-pass membrane protein</topology>
    </subcellularLocation>
</comment>
<keyword evidence="3 6" id="KW-0812">Transmembrane</keyword>
<evidence type="ECO:0000256" key="1">
    <source>
        <dbReference type="ARBA" id="ARBA00004651"/>
    </source>
</evidence>
<feature type="transmembrane region" description="Helical" evidence="6">
    <location>
        <begin position="238"/>
        <end position="260"/>
    </location>
</feature>
<organism evidence="8 9">
    <name type="scientific">Aliidiomarina taiwanensis</name>
    <dbReference type="NCBI Taxonomy" id="946228"/>
    <lineage>
        <taxon>Bacteria</taxon>
        <taxon>Pseudomonadati</taxon>
        <taxon>Pseudomonadota</taxon>
        <taxon>Gammaproteobacteria</taxon>
        <taxon>Alteromonadales</taxon>
        <taxon>Idiomarinaceae</taxon>
        <taxon>Aliidiomarina</taxon>
    </lineage>
</organism>
<accession>A0A432X953</accession>
<dbReference type="PANTHER" id="PTHR35007">
    <property type="entry name" value="INTEGRAL MEMBRANE PROTEIN-RELATED"/>
    <property type="match status" value="1"/>
</dbReference>
<dbReference type="Gene3D" id="1.20.81.30">
    <property type="entry name" value="Type II secretion system (T2SS), domain F"/>
    <property type="match status" value="1"/>
</dbReference>
<evidence type="ECO:0000256" key="3">
    <source>
        <dbReference type="ARBA" id="ARBA00022692"/>
    </source>
</evidence>
<dbReference type="InterPro" id="IPR042094">
    <property type="entry name" value="T2SS_GspF_sf"/>
</dbReference>
<dbReference type="Proteomes" id="UP000286976">
    <property type="component" value="Unassembled WGS sequence"/>
</dbReference>
<reference evidence="8 9" key="1">
    <citation type="journal article" date="2011" name="Front. Microbiol.">
        <title>Genomic signatures of strain selection and enhancement in Bacillus atrophaeus var. globigii, a historical biowarfare simulant.</title>
        <authorList>
            <person name="Gibbons H.S."/>
            <person name="Broomall S.M."/>
            <person name="McNew L.A."/>
            <person name="Daligault H."/>
            <person name="Chapman C."/>
            <person name="Bruce D."/>
            <person name="Karavis M."/>
            <person name="Krepps M."/>
            <person name="McGregor P.A."/>
            <person name="Hong C."/>
            <person name="Park K.H."/>
            <person name="Akmal A."/>
            <person name="Feldman A."/>
            <person name="Lin J.S."/>
            <person name="Chang W.E."/>
            <person name="Higgs B.W."/>
            <person name="Demirev P."/>
            <person name="Lindquist J."/>
            <person name="Liem A."/>
            <person name="Fochler E."/>
            <person name="Read T.D."/>
            <person name="Tapia R."/>
            <person name="Johnson S."/>
            <person name="Bishop-Lilly K.A."/>
            <person name="Detter C."/>
            <person name="Han C."/>
            <person name="Sozhamannan S."/>
            <person name="Rosenzweig C.N."/>
            <person name="Skowronski E.W."/>
        </authorList>
    </citation>
    <scope>NUCLEOTIDE SEQUENCE [LARGE SCALE GENOMIC DNA]</scope>
    <source>
        <strain evidence="8 9">AIT1</strain>
    </source>
</reference>
<dbReference type="InterPro" id="IPR018076">
    <property type="entry name" value="T2SS_GspF_dom"/>
</dbReference>
<keyword evidence="2" id="KW-1003">Cell membrane</keyword>
<evidence type="ECO:0000256" key="6">
    <source>
        <dbReference type="SAM" id="Phobius"/>
    </source>
</evidence>
<name>A0A432X953_9GAMM</name>
<evidence type="ECO:0000256" key="4">
    <source>
        <dbReference type="ARBA" id="ARBA00022989"/>
    </source>
</evidence>
<comment type="caution">
    <text evidence="8">The sequence shown here is derived from an EMBL/GenBank/DDBJ whole genome shotgun (WGS) entry which is preliminary data.</text>
</comment>
<keyword evidence="9" id="KW-1185">Reference proteome</keyword>